<protein>
    <recommendedName>
        <fullName evidence="2">DUF4097 domain-containing protein</fullName>
    </recommendedName>
</protein>
<evidence type="ECO:0000259" key="2">
    <source>
        <dbReference type="Pfam" id="PF13349"/>
    </source>
</evidence>
<evidence type="ECO:0000256" key="1">
    <source>
        <dbReference type="SAM" id="Phobius"/>
    </source>
</evidence>
<dbReference type="OrthoDB" id="151680at2"/>
<evidence type="ECO:0000313" key="4">
    <source>
        <dbReference type="Proteomes" id="UP000290365"/>
    </source>
</evidence>
<keyword evidence="1" id="KW-0812">Transmembrane</keyword>
<dbReference type="Gene3D" id="2.160.20.120">
    <property type="match status" value="1"/>
</dbReference>
<dbReference type="EMBL" id="CP035758">
    <property type="protein sequence ID" value="QBD79902.1"/>
    <property type="molecule type" value="Genomic_DNA"/>
</dbReference>
<dbReference type="Proteomes" id="UP000290365">
    <property type="component" value="Chromosome"/>
</dbReference>
<dbReference type="AlphaFoldDB" id="A0A4P6JWX0"/>
<keyword evidence="1" id="KW-1133">Transmembrane helix</keyword>
<sequence>MGIERNDRKERVDEREYRFEQRQSGYDYDYPLPRQRKSIFRRLWLPICIVVLLLGIWSVAQNGLIVKHSELPVRSFTLANHGTLRFDGGAGNLRIHGEPGNSIVVHATSNVIGLQAPEITEAQVSYSQDGNAVAIRSQDSSGLLGVRYIDFDITVPTALDMDLEVGSGNIDISNLKGNLAIKTGSGNLQARAINGQDAFSSGSGNIVVEQGQVSGRTMLKSGSGNIRLDAALDPSGSYELSTGSGNITLALPANSSFHLNASTDSGNLNNAFGSTDVGQGTRAALSVDSGSGNIILQRR</sequence>
<feature type="transmembrane region" description="Helical" evidence="1">
    <location>
        <begin position="43"/>
        <end position="60"/>
    </location>
</feature>
<dbReference type="RefSeq" id="WP_129890968.1">
    <property type="nucleotide sequence ID" value="NZ_CP035758.1"/>
</dbReference>
<dbReference type="InterPro" id="IPR025164">
    <property type="entry name" value="Toastrack_DUF4097"/>
</dbReference>
<organism evidence="3 4">
    <name type="scientific">Ktedonosporobacter rubrisoli</name>
    <dbReference type="NCBI Taxonomy" id="2509675"/>
    <lineage>
        <taxon>Bacteria</taxon>
        <taxon>Bacillati</taxon>
        <taxon>Chloroflexota</taxon>
        <taxon>Ktedonobacteria</taxon>
        <taxon>Ktedonobacterales</taxon>
        <taxon>Ktedonosporobacteraceae</taxon>
        <taxon>Ktedonosporobacter</taxon>
    </lineage>
</organism>
<gene>
    <name evidence="3" type="ORF">EPA93_29550</name>
</gene>
<dbReference type="Pfam" id="PF13349">
    <property type="entry name" value="DUF4097"/>
    <property type="match status" value="1"/>
</dbReference>
<accession>A0A4P6JWX0</accession>
<keyword evidence="4" id="KW-1185">Reference proteome</keyword>
<dbReference type="KEGG" id="kbs:EPA93_29550"/>
<name>A0A4P6JWX0_KTERU</name>
<keyword evidence="1" id="KW-0472">Membrane</keyword>
<feature type="domain" description="DUF4097" evidence="2">
    <location>
        <begin position="141"/>
        <end position="272"/>
    </location>
</feature>
<reference evidence="3 4" key="1">
    <citation type="submission" date="2019-01" db="EMBL/GenBank/DDBJ databases">
        <title>Ktedonosporobacter rubrisoli SCAWS-G2.</title>
        <authorList>
            <person name="Huang Y."/>
            <person name="Yan B."/>
        </authorList>
    </citation>
    <scope>NUCLEOTIDE SEQUENCE [LARGE SCALE GENOMIC DNA]</scope>
    <source>
        <strain evidence="3 4">SCAWS-G2</strain>
    </source>
</reference>
<proteinExistence type="predicted"/>
<evidence type="ECO:0000313" key="3">
    <source>
        <dbReference type="EMBL" id="QBD79902.1"/>
    </source>
</evidence>